<dbReference type="OrthoDB" id="5648993at2"/>
<evidence type="ECO:0000256" key="1">
    <source>
        <dbReference type="SAM" id="SignalP"/>
    </source>
</evidence>
<dbReference type="STRING" id="447.Lboz_1536"/>
<reference evidence="2 3" key="1">
    <citation type="submission" date="2015-11" db="EMBL/GenBank/DDBJ databases">
        <title>Genomic analysis of 38 Legionella species identifies large and diverse effector repertoires.</title>
        <authorList>
            <person name="Burstein D."/>
            <person name="Amaro F."/>
            <person name="Zusman T."/>
            <person name="Lifshitz Z."/>
            <person name="Cohen O."/>
            <person name="Gilbert J.A."/>
            <person name="Pupko T."/>
            <person name="Shuman H.A."/>
            <person name="Segal G."/>
        </authorList>
    </citation>
    <scope>NUCLEOTIDE SEQUENCE [LARGE SCALE GENOMIC DNA]</scope>
    <source>
        <strain evidence="2 3">WIGA</strain>
    </source>
</reference>
<feature type="signal peptide" evidence="1">
    <location>
        <begin position="1"/>
        <end position="18"/>
    </location>
</feature>
<organism evidence="2 3">
    <name type="scientific">Legionella bozemanae</name>
    <name type="common">Fluoribacter bozemanae</name>
    <dbReference type="NCBI Taxonomy" id="447"/>
    <lineage>
        <taxon>Bacteria</taxon>
        <taxon>Pseudomonadati</taxon>
        <taxon>Pseudomonadota</taxon>
        <taxon>Gammaproteobacteria</taxon>
        <taxon>Legionellales</taxon>
        <taxon>Legionellaceae</taxon>
        <taxon>Legionella</taxon>
    </lineage>
</organism>
<dbReference type="RefSeq" id="WP_058459186.1">
    <property type="nucleotide sequence ID" value="NZ_CAAAIY010000001.1"/>
</dbReference>
<name>A0A0W0RSR7_LEGBO</name>
<dbReference type="AlphaFoldDB" id="A0A0W0RSR7"/>
<evidence type="ECO:0000313" key="3">
    <source>
        <dbReference type="Proteomes" id="UP000054695"/>
    </source>
</evidence>
<comment type="caution">
    <text evidence="2">The sequence shown here is derived from an EMBL/GenBank/DDBJ whole genome shotgun (WGS) entry which is preliminary data.</text>
</comment>
<dbReference type="PATRIC" id="fig|447.4.peg.1641"/>
<dbReference type="EMBL" id="LNXU01000017">
    <property type="protein sequence ID" value="KTC74096.1"/>
    <property type="molecule type" value="Genomic_DNA"/>
</dbReference>
<keyword evidence="1" id="KW-0732">Signal</keyword>
<protein>
    <submittedName>
        <fullName evidence="2">Uncharacterized protein</fullName>
    </submittedName>
</protein>
<evidence type="ECO:0000313" key="2">
    <source>
        <dbReference type="EMBL" id="KTC74096.1"/>
    </source>
</evidence>
<sequence>MKNFLIFLGFLFSFSVFAADIPEDALGAQKYDRTQCFHNTTQDCINSQCLNSDQIDCQDNCRKMAQAKCQQQINE</sequence>
<feature type="chain" id="PRO_5006911256" evidence="1">
    <location>
        <begin position="19"/>
        <end position="75"/>
    </location>
</feature>
<keyword evidence="3" id="KW-1185">Reference proteome</keyword>
<gene>
    <name evidence="2" type="ORF">Lboz_1536</name>
</gene>
<proteinExistence type="predicted"/>
<accession>A0A0W0RSR7</accession>
<dbReference type="Proteomes" id="UP000054695">
    <property type="component" value="Unassembled WGS sequence"/>
</dbReference>